<organism evidence="1 2">
    <name type="scientific">Chiloscyllium punctatum</name>
    <name type="common">Brownbanded bambooshark</name>
    <name type="synonym">Hemiscyllium punctatum</name>
    <dbReference type="NCBI Taxonomy" id="137246"/>
    <lineage>
        <taxon>Eukaryota</taxon>
        <taxon>Metazoa</taxon>
        <taxon>Chordata</taxon>
        <taxon>Craniata</taxon>
        <taxon>Vertebrata</taxon>
        <taxon>Chondrichthyes</taxon>
        <taxon>Elasmobranchii</taxon>
        <taxon>Galeomorphii</taxon>
        <taxon>Galeoidea</taxon>
        <taxon>Orectolobiformes</taxon>
        <taxon>Hemiscylliidae</taxon>
        <taxon>Chiloscyllium</taxon>
    </lineage>
</organism>
<dbReference type="Proteomes" id="UP000287033">
    <property type="component" value="Unassembled WGS sequence"/>
</dbReference>
<name>A0A401TF85_CHIPU</name>
<evidence type="ECO:0000313" key="2">
    <source>
        <dbReference type="Proteomes" id="UP000287033"/>
    </source>
</evidence>
<reference evidence="1 2" key="1">
    <citation type="journal article" date="2018" name="Nat. Ecol. Evol.">
        <title>Shark genomes provide insights into elasmobranch evolution and the origin of vertebrates.</title>
        <authorList>
            <person name="Hara Y"/>
            <person name="Yamaguchi K"/>
            <person name="Onimaru K"/>
            <person name="Kadota M"/>
            <person name="Koyanagi M"/>
            <person name="Keeley SD"/>
            <person name="Tatsumi K"/>
            <person name="Tanaka K"/>
            <person name="Motone F"/>
            <person name="Kageyama Y"/>
            <person name="Nozu R"/>
            <person name="Adachi N"/>
            <person name="Nishimura O"/>
            <person name="Nakagawa R"/>
            <person name="Tanegashima C"/>
            <person name="Kiyatake I"/>
            <person name="Matsumoto R"/>
            <person name="Murakumo K"/>
            <person name="Nishida K"/>
            <person name="Terakita A"/>
            <person name="Kuratani S"/>
            <person name="Sato K"/>
            <person name="Hyodo S Kuraku.S."/>
        </authorList>
    </citation>
    <scope>NUCLEOTIDE SEQUENCE [LARGE SCALE GENOMIC DNA]</scope>
</reference>
<gene>
    <name evidence="1" type="ORF">chiPu_0025218</name>
</gene>
<proteinExistence type="predicted"/>
<dbReference type="EMBL" id="BEZZ01054372">
    <property type="protein sequence ID" value="GCC41275.1"/>
    <property type="molecule type" value="Genomic_DNA"/>
</dbReference>
<protein>
    <submittedName>
        <fullName evidence="1">Uncharacterized protein</fullName>
    </submittedName>
</protein>
<accession>A0A401TF85</accession>
<comment type="caution">
    <text evidence="1">The sequence shown here is derived from an EMBL/GenBank/DDBJ whole genome shotgun (WGS) entry which is preliminary data.</text>
</comment>
<sequence length="177" mass="19210">MLAGSSALPLRHWSVPPSIAAGLLASSVDLSPSGDIRATKANLMTFFHSSHPCSELLLPVFFFPSNFSLSYLFPATVAFIPFRVGLRSFPFALLVVPDVNHTDRPTVRRCPFRSRDITGGRACQSYEARFPIGGARTSTGTARLRGVPVLYAHSHSSTLLTDGRWRSPIGQNPCPSP</sequence>
<dbReference type="AlphaFoldDB" id="A0A401TF85"/>
<keyword evidence="2" id="KW-1185">Reference proteome</keyword>
<evidence type="ECO:0000313" key="1">
    <source>
        <dbReference type="EMBL" id="GCC41275.1"/>
    </source>
</evidence>